<dbReference type="STRING" id="1073999.AFK62_03000"/>
<reference evidence="5" key="2">
    <citation type="submission" date="2015-09" db="EMBL/GenBank/DDBJ databases">
        <title>Cronobacter genome sequencing and assembly.</title>
        <authorList>
            <person name="Descombes P."/>
            <person name="Baert L."/>
            <person name="Ngom-Bru C."/>
            <person name="Barretto C."/>
        </authorList>
    </citation>
    <scope>NUCLEOTIDE SEQUENCE [LARGE SCALE GENOMIC DNA]</scope>
    <source>
        <strain evidence="5">LMG 26250</strain>
    </source>
</reference>
<dbReference type="PATRIC" id="fig|1073999.7.peg.605"/>
<evidence type="ECO:0000313" key="4">
    <source>
        <dbReference type="Proteomes" id="UP000009340"/>
    </source>
</evidence>
<dbReference type="InterPro" id="IPR015946">
    <property type="entry name" value="KH_dom-like_a/b"/>
</dbReference>
<organism evidence="3 4">
    <name type="scientific">Cronobacter condimenti 1330</name>
    <dbReference type="NCBI Taxonomy" id="1073999"/>
    <lineage>
        <taxon>Bacteria</taxon>
        <taxon>Pseudomonadati</taxon>
        <taxon>Pseudomonadota</taxon>
        <taxon>Gammaproteobacteria</taxon>
        <taxon>Enterobacterales</taxon>
        <taxon>Enterobacteriaceae</taxon>
        <taxon>Cronobacter</taxon>
    </lineage>
</organism>
<dbReference type="Gene3D" id="3.30.300.20">
    <property type="match status" value="1"/>
</dbReference>
<sequence length="142" mass="14814">MSLENVIYRAKAKATGGRDGRATSSDGVLDVKLGVPKEMGGMGGDVTNPEQLFAAGYSACFLGAMKFVSARDKIAMPKDAFIEGEVGIGPLPTGFGIEATLNIHLPGMDESEAQKLVDAAHIVCPYSNATRGNIDVTLNIIA</sequence>
<accession>K8AA68</accession>
<dbReference type="EMBL" id="CP012264">
    <property type="protein sequence ID" value="ALB61534.1"/>
    <property type="molecule type" value="Genomic_DNA"/>
</dbReference>
<dbReference type="InterPro" id="IPR003718">
    <property type="entry name" value="OsmC/Ohr_fam"/>
</dbReference>
<dbReference type="Proteomes" id="UP000067320">
    <property type="component" value="Chromosome"/>
</dbReference>
<comment type="similarity">
    <text evidence="1">Belongs to the OsmC/Ohr family.</text>
</comment>
<dbReference type="OrthoDB" id="9797508at2"/>
<evidence type="ECO:0000313" key="2">
    <source>
        <dbReference type="EMBL" id="ALB61534.1"/>
    </source>
</evidence>
<reference evidence="2 5" key="3">
    <citation type="journal article" date="2016" name="Genome Announc.">
        <title>Fully Closed Genome Sequences of Five Type Strains of the Genus Cronobacter and One Cronobacter sakazakii Strain.</title>
        <authorList>
            <person name="Moine D."/>
            <person name="Kassam M."/>
            <person name="Baert L."/>
            <person name="Tang Y."/>
            <person name="Barretto C."/>
            <person name="Ngom Bru C."/>
            <person name="Klijn A."/>
            <person name="Descombes P."/>
        </authorList>
    </citation>
    <scope>NUCLEOTIDE SEQUENCE [LARGE SCALE GENOMIC DNA]</scope>
    <source>
        <strain evidence="2 5">LMG 26250</strain>
    </source>
</reference>
<dbReference type="GO" id="GO:0006979">
    <property type="term" value="P:response to oxidative stress"/>
    <property type="evidence" value="ECO:0007669"/>
    <property type="project" value="InterPro"/>
</dbReference>
<reference evidence="3" key="1">
    <citation type="submission" date="2012-07" db="EMBL/GenBank/DDBJ databases">
        <authorList>
            <person name="Cummings C."/>
        </authorList>
    </citation>
    <scope>NUCLEOTIDE SEQUENCE</scope>
    <source>
        <strain evidence="3">1330</strain>
    </source>
</reference>
<dbReference type="PANTHER" id="PTHR33797:SF2">
    <property type="entry name" value="ORGANIC HYDROPEROXIDE RESISTANCE PROTEIN-LIKE"/>
    <property type="match status" value="1"/>
</dbReference>
<proteinExistence type="inferred from homology"/>
<gene>
    <name evidence="2" type="ORF">AFK62_03000</name>
    <name evidence="3" type="ORF">BN137_493</name>
</gene>
<evidence type="ECO:0000256" key="1">
    <source>
        <dbReference type="ARBA" id="ARBA00007378"/>
    </source>
</evidence>
<dbReference type="AlphaFoldDB" id="K8AA68"/>
<dbReference type="Pfam" id="PF02566">
    <property type="entry name" value="OsmC"/>
    <property type="match status" value="1"/>
</dbReference>
<keyword evidence="5" id="KW-1185">Reference proteome</keyword>
<protein>
    <submittedName>
        <fullName evidence="3">Organic hydroperoxide resistance protein</fullName>
    </submittedName>
</protein>
<name>K8AA68_9ENTR</name>
<dbReference type="InterPro" id="IPR019953">
    <property type="entry name" value="OHR"/>
</dbReference>
<dbReference type="KEGG" id="ccon:AFK62_03000"/>
<dbReference type="SUPFAM" id="SSF82784">
    <property type="entry name" value="OsmC-like"/>
    <property type="match status" value="1"/>
</dbReference>
<dbReference type="InterPro" id="IPR036102">
    <property type="entry name" value="OsmC/Ohrsf"/>
</dbReference>
<dbReference type="Gene3D" id="2.20.25.10">
    <property type="match status" value="1"/>
</dbReference>
<dbReference type="PANTHER" id="PTHR33797">
    <property type="entry name" value="ORGANIC HYDROPEROXIDE RESISTANCE PROTEIN-LIKE"/>
    <property type="match status" value="1"/>
</dbReference>
<dbReference type="RefSeq" id="WP_007664963.1">
    <property type="nucleotide sequence ID" value="NZ_CAKW01000015.1"/>
</dbReference>
<evidence type="ECO:0000313" key="3">
    <source>
        <dbReference type="EMBL" id="CCJ71157.1"/>
    </source>
</evidence>
<evidence type="ECO:0000313" key="5">
    <source>
        <dbReference type="Proteomes" id="UP000067320"/>
    </source>
</evidence>
<dbReference type="Proteomes" id="UP000009340">
    <property type="component" value="Unassembled WGS sequence"/>
</dbReference>
<dbReference type="EMBL" id="CAKW01000015">
    <property type="protein sequence ID" value="CCJ71157.1"/>
    <property type="molecule type" value="Genomic_DNA"/>
</dbReference>
<dbReference type="NCBIfam" id="TIGR03561">
    <property type="entry name" value="organ_hyd_perox"/>
    <property type="match status" value="1"/>
</dbReference>
<dbReference type="eggNOG" id="COG1764">
    <property type="taxonomic scope" value="Bacteria"/>
</dbReference>